<evidence type="ECO:0000313" key="1">
    <source>
        <dbReference type="EnsemblPlants" id="Solyc09g065290.3.1"/>
    </source>
</evidence>
<sequence length="162" mass="18465">MAMSPVCLRIVQLSGNGCQEILRYQVSKNWLLWCHSSRILRAGFIDILVRAITKASIAIENQMTSLLSPLKQISDLTKPKFKSNHLEVSRIVNSRLAAAQPLQHISNTNYITNKCKILQIEQWFQVSLYILASDAFYLTSYYCNCATEMTINTNSRSQYLQA</sequence>
<dbReference type="EnsemblPlants" id="Solyc09g065290.3.1">
    <property type="protein sequence ID" value="Solyc09g065290.3.1"/>
    <property type="gene ID" value="Solyc09g065290.3"/>
</dbReference>
<proteinExistence type="predicted"/>
<dbReference type="Proteomes" id="UP000004994">
    <property type="component" value="Chromosome 9"/>
</dbReference>
<reference evidence="1" key="1">
    <citation type="journal article" date="2012" name="Nature">
        <title>The tomato genome sequence provides insights into fleshy fruit evolution.</title>
        <authorList>
            <consortium name="Tomato Genome Consortium"/>
        </authorList>
    </citation>
    <scope>NUCLEOTIDE SEQUENCE [LARGE SCALE GENOMIC DNA]</scope>
    <source>
        <strain evidence="1">cv. Heinz 1706</strain>
    </source>
</reference>
<name>A0A3Q7I5C8_SOLLC</name>
<dbReference type="AlphaFoldDB" id="A0A3Q7I5C8"/>
<organism evidence="1">
    <name type="scientific">Solanum lycopersicum</name>
    <name type="common">Tomato</name>
    <name type="synonym">Lycopersicon esculentum</name>
    <dbReference type="NCBI Taxonomy" id="4081"/>
    <lineage>
        <taxon>Eukaryota</taxon>
        <taxon>Viridiplantae</taxon>
        <taxon>Streptophyta</taxon>
        <taxon>Embryophyta</taxon>
        <taxon>Tracheophyta</taxon>
        <taxon>Spermatophyta</taxon>
        <taxon>Magnoliopsida</taxon>
        <taxon>eudicotyledons</taxon>
        <taxon>Gunneridae</taxon>
        <taxon>Pentapetalae</taxon>
        <taxon>asterids</taxon>
        <taxon>lamiids</taxon>
        <taxon>Solanales</taxon>
        <taxon>Solanaceae</taxon>
        <taxon>Solanoideae</taxon>
        <taxon>Solaneae</taxon>
        <taxon>Solanum</taxon>
        <taxon>Solanum subgen. Lycopersicon</taxon>
    </lineage>
</organism>
<protein>
    <submittedName>
        <fullName evidence="1">Uncharacterized protein</fullName>
    </submittedName>
</protein>
<reference evidence="1" key="2">
    <citation type="submission" date="2019-01" db="UniProtKB">
        <authorList>
            <consortium name="EnsemblPlants"/>
        </authorList>
    </citation>
    <scope>IDENTIFICATION</scope>
    <source>
        <strain evidence="1">cv. Heinz 1706</strain>
    </source>
</reference>
<dbReference type="Gramene" id="Solyc09g065290.3.1">
    <property type="protein sequence ID" value="Solyc09g065290.3.1"/>
    <property type="gene ID" value="Solyc09g065290.3"/>
</dbReference>
<dbReference type="InParanoid" id="A0A3Q7I5C8"/>
<keyword evidence="2" id="KW-1185">Reference proteome</keyword>
<accession>A0A3Q7I5C8</accession>
<evidence type="ECO:0000313" key="2">
    <source>
        <dbReference type="Proteomes" id="UP000004994"/>
    </source>
</evidence>